<dbReference type="PROSITE" id="PS50222">
    <property type="entry name" value="EF_HAND_2"/>
    <property type="match status" value="2"/>
</dbReference>
<dbReference type="SMART" id="SM00054">
    <property type="entry name" value="EFh"/>
    <property type="match status" value="3"/>
</dbReference>
<keyword evidence="1" id="KW-0106">Calcium</keyword>
<evidence type="ECO:0000313" key="4">
    <source>
        <dbReference type="Proteomes" id="UP001347796"/>
    </source>
</evidence>
<dbReference type="GO" id="GO:0005509">
    <property type="term" value="F:calcium ion binding"/>
    <property type="evidence" value="ECO:0007669"/>
    <property type="project" value="InterPro"/>
</dbReference>
<gene>
    <name evidence="3" type="ORF">SNE40_022994</name>
</gene>
<dbReference type="EMBL" id="JAZGQO010000021">
    <property type="protein sequence ID" value="KAK6166249.1"/>
    <property type="molecule type" value="Genomic_DNA"/>
</dbReference>
<name>A0AAN8IY66_PATCE</name>
<dbReference type="InterPro" id="IPR011992">
    <property type="entry name" value="EF-hand-dom_pair"/>
</dbReference>
<dbReference type="SUPFAM" id="SSF47473">
    <property type="entry name" value="EF-hand"/>
    <property type="match status" value="1"/>
</dbReference>
<protein>
    <recommendedName>
        <fullName evidence="2">EF-hand domain-containing protein</fullName>
    </recommendedName>
</protein>
<dbReference type="AlphaFoldDB" id="A0AAN8IY66"/>
<feature type="domain" description="EF-hand" evidence="2">
    <location>
        <begin position="44"/>
        <end position="79"/>
    </location>
</feature>
<feature type="domain" description="EF-hand" evidence="2">
    <location>
        <begin position="207"/>
        <end position="242"/>
    </location>
</feature>
<dbReference type="Gene3D" id="1.10.238.10">
    <property type="entry name" value="EF-hand"/>
    <property type="match status" value="2"/>
</dbReference>
<comment type="caution">
    <text evidence="3">The sequence shown here is derived from an EMBL/GenBank/DDBJ whole genome shotgun (WGS) entry which is preliminary data.</text>
</comment>
<dbReference type="InterPro" id="IPR018247">
    <property type="entry name" value="EF_Hand_1_Ca_BS"/>
</dbReference>
<proteinExistence type="predicted"/>
<reference evidence="3 4" key="1">
    <citation type="submission" date="2024-01" db="EMBL/GenBank/DDBJ databases">
        <title>The genome of the rayed Mediterranean limpet Patella caerulea (Linnaeus, 1758).</title>
        <authorList>
            <person name="Anh-Thu Weber A."/>
            <person name="Halstead-Nussloch G."/>
        </authorList>
    </citation>
    <scope>NUCLEOTIDE SEQUENCE [LARGE SCALE GENOMIC DNA]</scope>
    <source>
        <strain evidence="3">AATW-2023a</strain>
        <tissue evidence="3">Whole specimen</tissue>
    </source>
</reference>
<organism evidence="3 4">
    <name type="scientific">Patella caerulea</name>
    <name type="common">Rayed Mediterranean limpet</name>
    <dbReference type="NCBI Taxonomy" id="87958"/>
    <lineage>
        <taxon>Eukaryota</taxon>
        <taxon>Metazoa</taxon>
        <taxon>Spiralia</taxon>
        <taxon>Lophotrochozoa</taxon>
        <taxon>Mollusca</taxon>
        <taxon>Gastropoda</taxon>
        <taxon>Patellogastropoda</taxon>
        <taxon>Patelloidea</taxon>
        <taxon>Patellidae</taxon>
        <taxon>Patella</taxon>
    </lineage>
</organism>
<evidence type="ECO:0000313" key="3">
    <source>
        <dbReference type="EMBL" id="KAK6166249.1"/>
    </source>
</evidence>
<evidence type="ECO:0000259" key="2">
    <source>
        <dbReference type="PROSITE" id="PS50222"/>
    </source>
</evidence>
<sequence length="243" mass="28037">MRLLIRFYNVPITEITPRSSGGIDDLFYQRKLFYLLDVDDDLKLEVDDIQQVMSRMDKNRDGKITYEEMTDDPEWMNFTQEQYSTHDLNGDGEFTTIDTDLRFNDVFSAEGNDISLKEYLGLPMVKAEVRGEPMKIDSFVWAERNFQVSDLNDSGSLSEYEYQAEFHVADANNNGFLEVNEIDAFRPTRHLANSQVCSLAELNSSGCDVNDVMILFDTSDIDADMSLTFEEYVRYFGELMDKA</sequence>
<dbReference type="InterPro" id="IPR002048">
    <property type="entry name" value="EF_hand_dom"/>
</dbReference>
<dbReference type="Proteomes" id="UP001347796">
    <property type="component" value="Unassembled WGS sequence"/>
</dbReference>
<accession>A0AAN8IY66</accession>
<evidence type="ECO:0000256" key="1">
    <source>
        <dbReference type="ARBA" id="ARBA00022837"/>
    </source>
</evidence>
<dbReference type="Pfam" id="PF13202">
    <property type="entry name" value="EF-hand_5"/>
    <property type="match status" value="1"/>
</dbReference>
<keyword evidence="4" id="KW-1185">Reference proteome</keyword>
<dbReference type="PROSITE" id="PS00018">
    <property type="entry name" value="EF_HAND_1"/>
    <property type="match status" value="2"/>
</dbReference>